<name>A0A375EAZ7_9BURK</name>
<accession>A0A375EAZ7</accession>
<dbReference type="AlphaFoldDB" id="A0A375EAZ7"/>
<dbReference type="EMBL" id="OFTH01000043">
    <property type="protein sequence ID" value="SOZ71529.1"/>
    <property type="molecule type" value="Genomic_DNA"/>
</dbReference>
<comment type="caution">
    <text evidence="1">The sequence shown here is derived from an EMBL/GenBank/DDBJ whole genome shotgun (WGS) entry which is preliminary data.</text>
</comment>
<sequence length="24" mass="3089">MFRFFLITKHMLHWLWMCPYTANT</sequence>
<proteinExistence type="predicted"/>
<gene>
    <name evidence="1" type="ORF">CBM2613_B180004</name>
</gene>
<protein>
    <submittedName>
        <fullName evidence="1">Uncharacterized protein</fullName>
    </submittedName>
</protein>
<reference evidence="1" key="1">
    <citation type="submission" date="2018-01" db="EMBL/GenBank/DDBJ databases">
        <authorList>
            <person name="Clerissi C."/>
        </authorList>
    </citation>
    <scope>NUCLEOTIDE SEQUENCE</scope>
    <source>
        <strain evidence="1">Cupriavidus taiwanensis STM 8556</strain>
    </source>
</reference>
<evidence type="ECO:0000313" key="1">
    <source>
        <dbReference type="EMBL" id="SOZ71529.1"/>
    </source>
</evidence>
<dbReference type="Proteomes" id="UP000256952">
    <property type="component" value="Chromosome CBM2613_b"/>
</dbReference>
<organism evidence="1">
    <name type="scientific">Cupriavidus taiwanensis</name>
    <dbReference type="NCBI Taxonomy" id="164546"/>
    <lineage>
        <taxon>Bacteria</taxon>
        <taxon>Pseudomonadati</taxon>
        <taxon>Pseudomonadota</taxon>
        <taxon>Betaproteobacteria</taxon>
        <taxon>Burkholderiales</taxon>
        <taxon>Burkholderiaceae</taxon>
        <taxon>Cupriavidus</taxon>
    </lineage>
</organism>